<reference evidence="1" key="1">
    <citation type="submission" date="2023-07" db="EMBL/GenBank/DDBJ databases">
        <authorList>
            <consortium name="AG Swart"/>
            <person name="Singh M."/>
            <person name="Singh A."/>
            <person name="Seah K."/>
            <person name="Emmerich C."/>
        </authorList>
    </citation>
    <scope>NUCLEOTIDE SEQUENCE</scope>
    <source>
        <strain evidence="1">DP1</strain>
    </source>
</reference>
<gene>
    <name evidence="1" type="ORF">ECRASSUSDP1_LOCUS22699</name>
</gene>
<name>A0AAD2D6B8_EUPCR</name>
<dbReference type="EMBL" id="CAMPGE010023291">
    <property type="protein sequence ID" value="CAI2381248.1"/>
    <property type="molecule type" value="Genomic_DNA"/>
</dbReference>
<proteinExistence type="predicted"/>
<evidence type="ECO:0000313" key="2">
    <source>
        <dbReference type="Proteomes" id="UP001295684"/>
    </source>
</evidence>
<comment type="caution">
    <text evidence="1">The sequence shown here is derived from an EMBL/GenBank/DDBJ whole genome shotgun (WGS) entry which is preliminary data.</text>
</comment>
<sequence>MGLTLCVIAIADCSNKFFITPDFGKSLKIYICSCILRLFAEFSHGFKLKLMINKIYLNVRIIIKRL</sequence>
<dbReference type="Proteomes" id="UP001295684">
    <property type="component" value="Unassembled WGS sequence"/>
</dbReference>
<accession>A0AAD2D6B8</accession>
<evidence type="ECO:0000313" key="1">
    <source>
        <dbReference type="EMBL" id="CAI2381248.1"/>
    </source>
</evidence>
<protein>
    <submittedName>
        <fullName evidence="1">Uncharacterized protein</fullName>
    </submittedName>
</protein>
<organism evidence="1 2">
    <name type="scientific">Euplotes crassus</name>
    <dbReference type="NCBI Taxonomy" id="5936"/>
    <lineage>
        <taxon>Eukaryota</taxon>
        <taxon>Sar</taxon>
        <taxon>Alveolata</taxon>
        <taxon>Ciliophora</taxon>
        <taxon>Intramacronucleata</taxon>
        <taxon>Spirotrichea</taxon>
        <taxon>Hypotrichia</taxon>
        <taxon>Euplotida</taxon>
        <taxon>Euplotidae</taxon>
        <taxon>Moneuplotes</taxon>
    </lineage>
</organism>
<keyword evidence="2" id="KW-1185">Reference proteome</keyword>
<dbReference type="AlphaFoldDB" id="A0AAD2D6B8"/>